<evidence type="ECO:0000256" key="4">
    <source>
        <dbReference type="ARBA" id="ARBA00011233"/>
    </source>
</evidence>
<dbReference type="GO" id="GO:0042450">
    <property type="term" value="P:L-arginine biosynthetic process via ornithine"/>
    <property type="evidence" value="ECO:0007669"/>
    <property type="project" value="TreeGrafter"/>
</dbReference>
<dbReference type="Proteomes" id="UP000694552">
    <property type="component" value="Unplaced"/>
</dbReference>
<evidence type="ECO:0000256" key="5">
    <source>
        <dbReference type="ARBA" id="ARBA00013007"/>
    </source>
</evidence>
<dbReference type="Gene3D" id="3.40.50.1370">
    <property type="entry name" value="Aspartate/ornithine carbamoyltransferase"/>
    <property type="match status" value="2"/>
</dbReference>
<evidence type="ECO:0000256" key="6">
    <source>
        <dbReference type="ARBA" id="ARBA00022436"/>
    </source>
</evidence>
<evidence type="ECO:0000256" key="8">
    <source>
        <dbReference type="ARBA" id="ARBA00022605"/>
    </source>
</evidence>
<dbReference type="GO" id="GO:0000050">
    <property type="term" value="P:urea cycle"/>
    <property type="evidence" value="ECO:0007669"/>
    <property type="project" value="UniProtKB-UniPathway"/>
</dbReference>
<dbReference type="InterPro" id="IPR036901">
    <property type="entry name" value="Asp/Orn_carbamoylTrfase_sf"/>
</dbReference>
<dbReference type="GO" id="GO:0016597">
    <property type="term" value="F:amino acid binding"/>
    <property type="evidence" value="ECO:0007669"/>
    <property type="project" value="InterPro"/>
</dbReference>
<evidence type="ECO:0000256" key="13">
    <source>
        <dbReference type="SAM" id="MobiDB-lite"/>
    </source>
</evidence>
<dbReference type="SUPFAM" id="SSF53671">
    <property type="entry name" value="Aspartate/ornithine carbamoyltransferase"/>
    <property type="match status" value="1"/>
</dbReference>
<keyword evidence="10" id="KW-0809">Transit peptide</keyword>
<evidence type="ECO:0000256" key="12">
    <source>
        <dbReference type="RuleBase" id="RU003634"/>
    </source>
</evidence>
<evidence type="ECO:0000256" key="10">
    <source>
        <dbReference type="ARBA" id="ARBA00022946"/>
    </source>
</evidence>
<dbReference type="AlphaFoldDB" id="A0A8C8EEC3"/>
<dbReference type="PANTHER" id="PTHR45753">
    <property type="entry name" value="ORNITHINE CARBAMOYLTRANSFERASE, MITOCHONDRIAL"/>
    <property type="match status" value="1"/>
</dbReference>
<keyword evidence="7" id="KW-0055">Arginine biosynthesis</keyword>
<accession>A0A8C8EEC3</accession>
<comment type="subcellular location">
    <subcellularLocation>
        <location evidence="1">Mitochondrion matrix</location>
    </subcellularLocation>
</comment>
<dbReference type="FunFam" id="3.40.50.1370:FF:000009">
    <property type="entry name" value="Ornithine carbamoyltransferase, mitochondrial"/>
    <property type="match status" value="1"/>
</dbReference>
<comment type="similarity">
    <text evidence="3">Belongs to the aspartate/ornithine carbamoyltransferase superfamily. OTCase family.</text>
</comment>
<dbReference type="Ensembl" id="ENSOSUT00000021752.1">
    <property type="protein sequence ID" value="ENSOSUP00000021093.1"/>
    <property type="gene ID" value="ENSOSUG00000014660.1"/>
</dbReference>
<organism evidence="16 17">
    <name type="scientific">Otus sunia</name>
    <name type="common">Oriental scops-owl</name>
    <dbReference type="NCBI Taxonomy" id="257818"/>
    <lineage>
        <taxon>Eukaryota</taxon>
        <taxon>Metazoa</taxon>
        <taxon>Chordata</taxon>
        <taxon>Craniata</taxon>
        <taxon>Vertebrata</taxon>
        <taxon>Euteleostomi</taxon>
        <taxon>Archelosauria</taxon>
        <taxon>Archosauria</taxon>
        <taxon>Dinosauria</taxon>
        <taxon>Saurischia</taxon>
        <taxon>Theropoda</taxon>
        <taxon>Coelurosauria</taxon>
        <taxon>Aves</taxon>
        <taxon>Neognathae</taxon>
        <taxon>Neoaves</taxon>
        <taxon>Telluraves</taxon>
        <taxon>Strigiformes</taxon>
        <taxon>Strigidae</taxon>
        <taxon>Otus</taxon>
    </lineage>
</organism>
<evidence type="ECO:0000256" key="2">
    <source>
        <dbReference type="ARBA" id="ARBA00004695"/>
    </source>
</evidence>
<feature type="compositionally biased region" description="Polar residues" evidence="13">
    <location>
        <begin position="1"/>
        <end position="11"/>
    </location>
</feature>
<keyword evidence="11" id="KW-0496">Mitochondrion</keyword>
<feature type="domain" description="Aspartate/ornithine carbamoyltransferase Asp/Orn-binding" evidence="14">
    <location>
        <begin position="190"/>
        <end position="337"/>
    </location>
</feature>
<dbReference type="NCBIfam" id="NF001986">
    <property type="entry name" value="PRK00779.1"/>
    <property type="match status" value="1"/>
</dbReference>
<feature type="region of interest" description="Disordered" evidence="13">
    <location>
        <begin position="1"/>
        <end position="27"/>
    </location>
</feature>
<evidence type="ECO:0000259" key="15">
    <source>
        <dbReference type="Pfam" id="PF02729"/>
    </source>
</evidence>
<dbReference type="PRINTS" id="PR00102">
    <property type="entry name" value="OTCASE"/>
</dbReference>
<evidence type="ECO:0000256" key="9">
    <source>
        <dbReference type="ARBA" id="ARBA00022679"/>
    </source>
</evidence>
<evidence type="ECO:0000256" key="1">
    <source>
        <dbReference type="ARBA" id="ARBA00004305"/>
    </source>
</evidence>
<dbReference type="Pfam" id="PF00185">
    <property type="entry name" value="OTCace"/>
    <property type="match status" value="1"/>
</dbReference>
<keyword evidence="9 12" id="KW-0808">Transferase</keyword>
<dbReference type="PRINTS" id="PR00100">
    <property type="entry name" value="AOTCASE"/>
</dbReference>
<dbReference type="InterPro" id="IPR002292">
    <property type="entry name" value="Orn/put_carbamltrans"/>
</dbReference>
<keyword evidence="8" id="KW-0028">Amino-acid biosynthesis</keyword>
<evidence type="ECO:0000259" key="14">
    <source>
        <dbReference type="Pfam" id="PF00185"/>
    </source>
</evidence>
<evidence type="ECO:0000313" key="17">
    <source>
        <dbReference type="Proteomes" id="UP000694552"/>
    </source>
</evidence>
<reference evidence="16" key="1">
    <citation type="submission" date="2025-08" db="UniProtKB">
        <authorList>
            <consortium name="Ensembl"/>
        </authorList>
    </citation>
    <scope>IDENTIFICATION</scope>
</reference>
<feature type="domain" description="Aspartate/ornithine carbamoyltransferase carbamoyl-P binding" evidence="15">
    <location>
        <begin position="42"/>
        <end position="183"/>
    </location>
</feature>
<protein>
    <recommendedName>
        <fullName evidence="5">ornithine carbamoyltransferase</fullName>
        <ecNumber evidence="5">2.1.3.3</ecNumber>
    </recommendedName>
</protein>
<dbReference type="GO" id="GO:0005759">
    <property type="term" value="C:mitochondrial matrix"/>
    <property type="evidence" value="ECO:0007669"/>
    <property type="project" value="UniProtKB-SubCell"/>
</dbReference>
<evidence type="ECO:0000313" key="16">
    <source>
        <dbReference type="Ensembl" id="ENSOSUP00000021093.1"/>
    </source>
</evidence>
<evidence type="ECO:0000256" key="3">
    <source>
        <dbReference type="ARBA" id="ARBA00007805"/>
    </source>
</evidence>
<comment type="subunit">
    <text evidence="4">Homotrimer.</text>
</comment>
<evidence type="ECO:0000256" key="7">
    <source>
        <dbReference type="ARBA" id="ARBA00022571"/>
    </source>
</evidence>
<dbReference type="UniPathway" id="UPA00158">
    <property type="reaction ID" value="UER00271"/>
</dbReference>
<comment type="pathway">
    <text evidence="2">Nitrogen metabolism; urea cycle; L-citrulline from L-ornithine and carbamoyl phosphate: step 1/1.</text>
</comment>
<dbReference type="FunFam" id="3.40.50.1370:FF:000010">
    <property type="entry name" value="Ornithine carbamoyltransferase, mitochondrial"/>
    <property type="match status" value="1"/>
</dbReference>
<dbReference type="PANTHER" id="PTHR45753:SF3">
    <property type="entry name" value="ORNITHINE TRANSCARBAMYLASE, MITOCHONDRIAL"/>
    <property type="match status" value="1"/>
</dbReference>
<dbReference type="GO" id="GO:0019240">
    <property type="term" value="P:citrulline biosynthetic process"/>
    <property type="evidence" value="ECO:0007669"/>
    <property type="project" value="TreeGrafter"/>
</dbReference>
<reference evidence="16" key="2">
    <citation type="submission" date="2025-09" db="UniProtKB">
        <authorList>
            <consortium name="Ensembl"/>
        </authorList>
    </citation>
    <scope>IDENTIFICATION</scope>
</reference>
<dbReference type="Pfam" id="PF02729">
    <property type="entry name" value="OTCace_N"/>
    <property type="match status" value="1"/>
</dbReference>
<keyword evidence="17" id="KW-1185">Reference proteome</keyword>
<proteinExistence type="inferred from homology"/>
<dbReference type="InterPro" id="IPR006130">
    <property type="entry name" value="Asp/Orn_carbamoylTrfase"/>
</dbReference>
<keyword evidence="6" id="KW-0835">Urea cycle</keyword>
<name>A0A8C8EEC3_9STRI</name>
<sequence>CGWNMTSIYSSTKHKGERKSTKIPSSYSVPPKAQMNVHLKGRDLLTLQNYTADELKYLLWMASDLKQRIKHKGEYLPLMQGKSLAMIFEKRSTRTRLSAETGFALLGGHPSFLTTHDIHLGTNESLTDTARVLSSMTNAILARVYKHNDLDVMTKEATIPIINGLSDLYHPLQILADYLTLQEHYGGLNGLTVTWIGDGNNVLHSIMMSAAKLGMHLRIATPKGFEPDLRITEITEQFSEEYGTKLLLTTDPFEAADNANVLVTDTWISMGQEEEKKERLKAFQGYQITMQMAKSAASNWTFLHCLPRKPEEVDDEVFYSPRSLVFQEAENRKWTIMVRVSFCSAYTTGLDSAWFLNK</sequence>
<dbReference type="InterPro" id="IPR006131">
    <property type="entry name" value="Asp_carbamoyltransf_Asp/Orn-bd"/>
</dbReference>
<dbReference type="NCBIfam" id="TIGR00658">
    <property type="entry name" value="orni_carb_tr"/>
    <property type="match status" value="1"/>
</dbReference>
<dbReference type="InterPro" id="IPR006132">
    <property type="entry name" value="Asp/Orn_carbamoyltranf_P-bd"/>
</dbReference>
<dbReference type="PROSITE" id="PS00097">
    <property type="entry name" value="CARBAMOYLTRANSFERASE"/>
    <property type="match status" value="1"/>
</dbReference>
<dbReference type="EC" id="2.1.3.3" evidence="5"/>
<evidence type="ECO:0000256" key="11">
    <source>
        <dbReference type="ARBA" id="ARBA00023128"/>
    </source>
</evidence>
<dbReference type="GO" id="GO:0004585">
    <property type="term" value="F:ornithine carbamoyltransferase activity"/>
    <property type="evidence" value="ECO:0007669"/>
    <property type="project" value="UniProtKB-EC"/>
</dbReference>